<sequence>MGGCLSKSGFSDDSKGQRLDDEPSSSRPAAVGSPARSKGPDRAALAAAADKRRAESANRGVQGKGGKLSQQLEDSKRAQRNLPASEDATPKLTAQDWA</sequence>
<evidence type="ECO:0000256" key="1">
    <source>
        <dbReference type="SAM" id="MobiDB-lite"/>
    </source>
</evidence>
<dbReference type="Proteomes" id="UP000009131">
    <property type="component" value="Unassembled WGS sequence"/>
</dbReference>
<evidence type="ECO:0000313" key="3">
    <source>
        <dbReference type="Proteomes" id="UP000009131"/>
    </source>
</evidence>
<keyword evidence="3" id="KW-1185">Reference proteome</keyword>
<organism evidence="2 3">
    <name type="scientific">Mixia osmundae (strain CBS 9802 / IAM 14324 / JCM 22182 / KY 12970)</name>
    <dbReference type="NCBI Taxonomy" id="764103"/>
    <lineage>
        <taxon>Eukaryota</taxon>
        <taxon>Fungi</taxon>
        <taxon>Dikarya</taxon>
        <taxon>Basidiomycota</taxon>
        <taxon>Pucciniomycotina</taxon>
        <taxon>Mixiomycetes</taxon>
        <taxon>Mixiales</taxon>
        <taxon>Mixiaceae</taxon>
        <taxon>Mixia</taxon>
    </lineage>
</organism>
<protein>
    <submittedName>
        <fullName evidence="2">Uncharacterized protein</fullName>
    </submittedName>
</protein>
<name>G7DUA4_MIXOS</name>
<dbReference type="EMBL" id="BABT02000028">
    <property type="protein sequence ID" value="GAA94164.1"/>
    <property type="molecule type" value="Genomic_DNA"/>
</dbReference>
<accession>G7DUA4</accession>
<feature type="region of interest" description="Disordered" evidence="1">
    <location>
        <begin position="1"/>
        <end position="98"/>
    </location>
</feature>
<dbReference type="AlphaFoldDB" id="G7DUA4"/>
<dbReference type="InParanoid" id="G7DUA4"/>
<reference evidence="2 3" key="2">
    <citation type="journal article" date="2012" name="Open Biol.">
        <title>Characteristics of nucleosomes and linker DNA regions on the genome of the basidiomycete Mixia osmundae revealed by mono- and dinucleosome mapping.</title>
        <authorList>
            <person name="Nishida H."/>
            <person name="Kondo S."/>
            <person name="Matsumoto T."/>
            <person name="Suzuki Y."/>
            <person name="Yoshikawa H."/>
            <person name="Taylor T.D."/>
            <person name="Sugiyama J."/>
        </authorList>
    </citation>
    <scope>NUCLEOTIDE SEQUENCE [LARGE SCALE GENOMIC DNA]</scope>
    <source>
        <strain evidence="3">CBS 9802 / IAM 14324 / JCM 22182 / KY 12970</strain>
    </source>
</reference>
<proteinExistence type="predicted"/>
<dbReference type="HOGENOM" id="CLU_2334074_0_0_1"/>
<gene>
    <name evidence="2" type="primary">Mo00812</name>
    <name evidence="2" type="ORF">E5Q_00812</name>
</gene>
<dbReference type="RefSeq" id="XP_014569065.1">
    <property type="nucleotide sequence ID" value="XM_014713579.1"/>
</dbReference>
<comment type="caution">
    <text evidence="2">The sequence shown here is derived from an EMBL/GenBank/DDBJ whole genome shotgun (WGS) entry which is preliminary data.</text>
</comment>
<evidence type="ECO:0000313" key="2">
    <source>
        <dbReference type="EMBL" id="GAA94164.1"/>
    </source>
</evidence>
<feature type="compositionally biased region" description="Basic and acidic residues" evidence="1">
    <location>
        <begin position="10"/>
        <end position="21"/>
    </location>
</feature>
<reference evidence="2 3" key="1">
    <citation type="journal article" date="2011" name="J. Gen. Appl. Microbiol.">
        <title>Draft genome sequencing of the enigmatic basidiomycete Mixia osmundae.</title>
        <authorList>
            <person name="Nishida H."/>
            <person name="Nagatsuka Y."/>
            <person name="Sugiyama J."/>
        </authorList>
    </citation>
    <scope>NUCLEOTIDE SEQUENCE [LARGE SCALE GENOMIC DNA]</scope>
    <source>
        <strain evidence="3">CBS 9802 / IAM 14324 / JCM 22182 / KY 12970</strain>
    </source>
</reference>